<dbReference type="InterPro" id="IPR025669">
    <property type="entry name" value="AAA_dom"/>
</dbReference>
<name>A0A2Z4FKZ3_9DELT</name>
<dbReference type="InterPro" id="IPR027417">
    <property type="entry name" value="P-loop_NTPase"/>
</dbReference>
<evidence type="ECO:0000313" key="3">
    <source>
        <dbReference type="Proteomes" id="UP000249799"/>
    </source>
</evidence>
<feature type="compositionally biased region" description="Acidic residues" evidence="1">
    <location>
        <begin position="265"/>
        <end position="276"/>
    </location>
</feature>
<evidence type="ECO:0000256" key="1">
    <source>
        <dbReference type="SAM" id="MobiDB-lite"/>
    </source>
</evidence>
<dbReference type="FunFam" id="3.40.50.300:FF:000285">
    <property type="entry name" value="Sporulation initiation inhibitor Soj"/>
    <property type="match status" value="1"/>
</dbReference>
<dbReference type="EMBL" id="CP030032">
    <property type="protein sequence ID" value="AWV89378.1"/>
    <property type="molecule type" value="Genomic_DNA"/>
</dbReference>
<dbReference type="RefSeq" id="WP_111333847.1">
    <property type="nucleotide sequence ID" value="NZ_CP030032.1"/>
</dbReference>
<evidence type="ECO:0000313" key="2">
    <source>
        <dbReference type="EMBL" id="AWV89378.1"/>
    </source>
</evidence>
<dbReference type="PANTHER" id="PTHR13696">
    <property type="entry name" value="P-LOOP CONTAINING NUCLEOSIDE TRIPHOSPHATE HYDROLASE"/>
    <property type="match status" value="1"/>
</dbReference>
<dbReference type="Pfam" id="PF13614">
    <property type="entry name" value="AAA_31"/>
    <property type="match status" value="1"/>
</dbReference>
<accession>A0A2Z4FKZ3</accession>
<dbReference type="PANTHER" id="PTHR13696:SF52">
    <property type="entry name" value="PARA FAMILY PROTEIN CT_582"/>
    <property type="match status" value="1"/>
</dbReference>
<reference evidence="2 3" key="1">
    <citation type="submission" date="2018-06" db="EMBL/GenBank/DDBJ databases">
        <title>Lujinxingia sediminis gen. nov. sp. nov., a new facultative anaerobic member of the class Deltaproteobacteria, and proposal of Lujinxingaceae fam. nov.</title>
        <authorList>
            <person name="Guo L.-Y."/>
            <person name="Li C.-M."/>
            <person name="Wang S."/>
            <person name="Du Z.-J."/>
        </authorList>
    </citation>
    <scope>NUCLEOTIDE SEQUENCE [LARGE SCALE GENOMIC DNA]</scope>
    <source>
        <strain evidence="2 3">FA350</strain>
    </source>
</reference>
<dbReference type="CDD" id="cd02042">
    <property type="entry name" value="ParAB_family"/>
    <property type="match status" value="1"/>
</dbReference>
<dbReference type="AlphaFoldDB" id="A0A2Z4FKZ3"/>
<protein>
    <submittedName>
        <fullName evidence="2">ParA family protein</fullName>
    </submittedName>
</protein>
<dbReference type="SUPFAM" id="SSF52540">
    <property type="entry name" value="P-loop containing nucleoside triphosphate hydrolases"/>
    <property type="match status" value="1"/>
</dbReference>
<organism evidence="2 3">
    <name type="scientific">Bradymonas sediminis</name>
    <dbReference type="NCBI Taxonomy" id="1548548"/>
    <lineage>
        <taxon>Bacteria</taxon>
        <taxon>Deltaproteobacteria</taxon>
        <taxon>Bradymonadales</taxon>
        <taxon>Bradymonadaceae</taxon>
        <taxon>Bradymonas</taxon>
    </lineage>
</organism>
<dbReference type="InterPro" id="IPR050678">
    <property type="entry name" value="DNA_Partitioning_ATPase"/>
</dbReference>
<sequence>MNKIVAIANQKGGVGKTTTSVNLAACLADLGCRVLLLDMDPQGNATSGLGIDRSLIVRATYDLLMGDARVEELVVATNIPNLSIIPSTTDLAGAEIELVSHATREYRLRDEFRQTEAEFDFILIDCPPSLGLLTLNALAAADTVLVPIQAEYYALEGVGMLSQSVELVQEYLNPRLTWEGVLLTMYDGRTNLAEQVADEVHRHFGDLVYRTKIPRNVRLSEAPSYGEPIIRYASASRGAKTYRRLADEFLARNNFTPSVEKTSEDADAADSTLEDPSDPRASAP</sequence>
<proteinExistence type="predicted"/>
<feature type="region of interest" description="Disordered" evidence="1">
    <location>
        <begin position="256"/>
        <end position="284"/>
    </location>
</feature>
<dbReference type="OrthoDB" id="9815116at2"/>
<gene>
    <name evidence="2" type="ORF">DN745_08530</name>
</gene>
<dbReference type="Gene3D" id="3.40.50.300">
    <property type="entry name" value="P-loop containing nucleotide triphosphate hydrolases"/>
    <property type="match status" value="1"/>
</dbReference>
<keyword evidence="3" id="KW-1185">Reference proteome</keyword>
<dbReference type="Proteomes" id="UP000249799">
    <property type="component" value="Chromosome"/>
</dbReference>
<dbReference type="KEGG" id="bsed:DN745_08530"/>